<evidence type="ECO:0000313" key="3">
    <source>
        <dbReference type="EMBL" id="CUH76311.1"/>
    </source>
</evidence>
<dbReference type="InterPro" id="IPR032466">
    <property type="entry name" value="Metal_Hydrolase"/>
</dbReference>
<dbReference type="SUPFAM" id="SSF51556">
    <property type="entry name" value="Metallo-dependent hydrolases"/>
    <property type="match status" value="1"/>
</dbReference>
<evidence type="ECO:0000313" key="4">
    <source>
        <dbReference type="Proteomes" id="UP000052022"/>
    </source>
</evidence>
<dbReference type="STRING" id="928856.SAMN04488049_112103"/>
<accession>A0A0P1G3N7</accession>
<dbReference type="AlphaFoldDB" id="A0A0P1G3N7"/>
<dbReference type="InterPro" id="IPR032465">
    <property type="entry name" value="ACMSD"/>
</dbReference>
<reference evidence="3 4" key="1">
    <citation type="submission" date="2015-09" db="EMBL/GenBank/DDBJ databases">
        <authorList>
            <consortium name="Swine Surveillance"/>
        </authorList>
    </citation>
    <scope>NUCLEOTIDE SEQUENCE [LARGE SCALE GENOMIC DNA]</scope>
    <source>
        <strain evidence="3 4">CECT 7557</strain>
    </source>
</reference>
<dbReference type="GO" id="GO:0016831">
    <property type="term" value="F:carboxy-lyase activity"/>
    <property type="evidence" value="ECO:0007669"/>
    <property type="project" value="InterPro"/>
</dbReference>
<dbReference type="Proteomes" id="UP000052022">
    <property type="component" value="Unassembled WGS sequence"/>
</dbReference>
<dbReference type="PANTHER" id="PTHR21240:SF28">
    <property type="entry name" value="ISO-OROTATE DECARBOXYLASE (EUROFUNG)"/>
    <property type="match status" value="1"/>
</dbReference>
<proteinExistence type="predicted"/>
<gene>
    <name evidence="3" type="ORF">TRM7557_00825</name>
</gene>
<dbReference type="InterPro" id="IPR006680">
    <property type="entry name" value="Amidohydro-rel"/>
</dbReference>
<dbReference type="RefSeq" id="WP_058288961.1">
    <property type="nucleotide sequence ID" value="NZ_CYSD01000014.1"/>
</dbReference>
<keyword evidence="1" id="KW-0456">Lyase</keyword>
<name>A0A0P1G3N7_9RHOB</name>
<dbReference type="GO" id="GO:0016787">
    <property type="term" value="F:hydrolase activity"/>
    <property type="evidence" value="ECO:0007669"/>
    <property type="project" value="UniProtKB-KW"/>
</dbReference>
<keyword evidence="4" id="KW-1185">Reference proteome</keyword>
<dbReference type="EMBL" id="CYSD01000014">
    <property type="protein sequence ID" value="CUH76311.1"/>
    <property type="molecule type" value="Genomic_DNA"/>
</dbReference>
<dbReference type="GO" id="GO:0005737">
    <property type="term" value="C:cytoplasm"/>
    <property type="evidence" value="ECO:0007669"/>
    <property type="project" value="TreeGrafter"/>
</dbReference>
<feature type="domain" description="Amidohydrolase-related" evidence="2">
    <location>
        <begin position="12"/>
        <end position="349"/>
    </location>
</feature>
<dbReference type="Pfam" id="PF04909">
    <property type="entry name" value="Amidohydro_2"/>
    <property type="match status" value="1"/>
</dbReference>
<dbReference type="PANTHER" id="PTHR21240">
    <property type="entry name" value="2-AMINO-3-CARBOXYLMUCONATE-6-SEMIALDEHYDE DECARBOXYLASE"/>
    <property type="match status" value="1"/>
</dbReference>
<keyword evidence="3" id="KW-0378">Hydrolase</keyword>
<evidence type="ECO:0000256" key="1">
    <source>
        <dbReference type="ARBA" id="ARBA00023239"/>
    </source>
</evidence>
<sequence length="361" mass="41257">MFTVDCDCHNYWCSATVLEPYMEEGLFKDMFLRGERTGPRGAFPHGHRPWFHPEGFARHDVQPVEEDDNYAIMKEKHLDKYNIDVAILTGDEPIEASTLANPYYANALCKAYNDYMIDYWLPKDDRFWGSIVVAPQDPHLAAAEIRRLGSNPRMVQVLVSHGANRPYGDPFYHPIYEACAEMGLPFAMHLGGQGGINSTPIGAGPTTFFWETHAILPQTAMTHMASLIANGVFEKWPSLKVVVIECGVAWVPSVLWRLDANYKALRKETPWLKRLPSEYFKDHFRFSTQPLEQPENIQHLWATLEAMDGENTLMFASDYPHWDYDDVNKLHVPPAWREKIFGLNALDVYTRLPRPAAQAAE</sequence>
<organism evidence="3 4">
    <name type="scientific">Tritonibacter multivorans</name>
    <dbReference type="NCBI Taxonomy" id="928856"/>
    <lineage>
        <taxon>Bacteria</taxon>
        <taxon>Pseudomonadati</taxon>
        <taxon>Pseudomonadota</taxon>
        <taxon>Alphaproteobacteria</taxon>
        <taxon>Rhodobacterales</taxon>
        <taxon>Paracoccaceae</taxon>
        <taxon>Tritonibacter</taxon>
    </lineage>
</organism>
<evidence type="ECO:0000259" key="2">
    <source>
        <dbReference type="Pfam" id="PF04909"/>
    </source>
</evidence>
<protein>
    <submittedName>
        <fullName evidence="3">Putative metal-dependent hydrolase of the TIM-barrel fold protein</fullName>
    </submittedName>
</protein>
<dbReference type="Gene3D" id="3.20.20.140">
    <property type="entry name" value="Metal-dependent hydrolases"/>
    <property type="match status" value="1"/>
</dbReference>
<dbReference type="GO" id="GO:0019748">
    <property type="term" value="P:secondary metabolic process"/>
    <property type="evidence" value="ECO:0007669"/>
    <property type="project" value="TreeGrafter"/>
</dbReference>
<dbReference type="SMR" id="A0A0P1G3N7"/>
<dbReference type="OrthoDB" id="149172at2"/>